<dbReference type="Pfam" id="PF13568">
    <property type="entry name" value="OMP_b-brl_2"/>
    <property type="match status" value="1"/>
</dbReference>
<protein>
    <recommendedName>
        <fullName evidence="1">Outer membrane protein beta-barrel domain-containing protein</fullName>
    </recommendedName>
</protein>
<keyword evidence="3" id="KW-1185">Reference proteome</keyword>
<organism evidence="2 3">
    <name type="scientific">Draconibacterium sediminis</name>
    <dbReference type="NCBI Taxonomy" id="1544798"/>
    <lineage>
        <taxon>Bacteria</taxon>
        <taxon>Pseudomonadati</taxon>
        <taxon>Bacteroidota</taxon>
        <taxon>Bacteroidia</taxon>
        <taxon>Marinilabiliales</taxon>
        <taxon>Prolixibacteraceae</taxon>
        <taxon>Draconibacterium</taxon>
    </lineage>
</organism>
<name>A0A0D8JEP2_9BACT</name>
<dbReference type="AlphaFoldDB" id="A0A0D8JEP2"/>
<evidence type="ECO:0000313" key="2">
    <source>
        <dbReference type="EMBL" id="KJF44298.1"/>
    </source>
</evidence>
<dbReference type="EMBL" id="JRHC01000001">
    <property type="protein sequence ID" value="KJF44298.1"/>
    <property type="molecule type" value="Genomic_DNA"/>
</dbReference>
<dbReference type="STRING" id="1544798.LH29_01940"/>
<reference evidence="2 3" key="1">
    <citation type="submission" date="2014-09" db="EMBL/GenBank/DDBJ databases">
        <title>Draft Genome Sequence of Draconibacterium sp. JN14CK-3.</title>
        <authorList>
            <person name="Dong C."/>
            <person name="Lai Q."/>
            <person name="Shao Z."/>
        </authorList>
    </citation>
    <scope>NUCLEOTIDE SEQUENCE [LARGE SCALE GENOMIC DNA]</scope>
    <source>
        <strain evidence="2 3">JN14CK-3</strain>
    </source>
</reference>
<evidence type="ECO:0000259" key="1">
    <source>
        <dbReference type="Pfam" id="PF13568"/>
    </source>
</evidence>
<comment type="caution">
    <text evidence="2">The sequence shown here is derived from an EMBL/GenBank/DDBJ whole genome shotgun (WGS) entry which is preliminary data.</text>
</comment>
<accession>A0A0D8JEP2</accession>
<dbReference type="RefSeq" id="WP_045025853.1">
    <property type="nucleotide sequence ID" value="NZ_JRHC01000001.1"/>
</dbReference>
<dbReference type="InterPro" id="IPR025665">
    <property type="entry name" value="Beta-barrel_OMP_2"/>
</dbReference>
<evidence type="ECO:0000313" key="3">
    <source>
        <dbReference type="Proteomes" id="UP000032544"/>
    </source>
</evidence>
<proteinExistence type="predicted"/>
<dbReference type="OrthoDB" id="1120420at2"/>
<dbReference type="Proteomes" id="UP000032544">
    <property type="component" value="Unassembled WGS sequence"/>
</dbReference>
<feature type="domain" description="Outer membrane protein beta-barrel" evidence="1">
    <location>
        <begin position="36"/>
        <end position="204"/>
    </location>
</feature>
<gene>
    <name evidence="2" type="ORF">LH29_01940</name>
</gene>
<sequence length="229" mass="25689">MKRILIISTFLLLANLSGAQIIISLLLGDKLNSPNIEFGLEGGLDFTNVNGFDNTGNLRAFNLGMYFDIRVKDSWFLHTGFQGISNLGMRNLSASDLEFLEAETYNVEGRYNQKVNAFMVPVLANYKFDNHIYVEAGPQVGWLYKGWVAFSSDEDNKDIRIKDYNKDLLNWFNAGVAVGAGYKLFRGTGWSIGVRYYQGLTDVFKNRSSSLHHSLLLKVNVPIGVAKPD</sequence>